<keyword evidence="3 6" id="KW-0812">Transmembrane</keyword>
<keyword evidence="4 6" id="KW-1133">Transmembrane helix</keyword>
<evidence type="ECO:0000256" key="3">
    <source>
        <dbReference type="ARBA" id="ARBA00022692"/>
    </source>
</evidence>
<dbReference type="RefSeq" id="WP_089283487.1">
    <property type="nucleotide sequence ID" value="NZ_FZOJ01000013.1"/>
</dbReference>
<feature type="transmembrane region" description="Helical" evidence="6">
    <location>
        <begin position="156"/>
        <end position="179"/>
    </location>
</feature>
<keyword evidence="6" id="KW-0813">Transport</keyword>
<dbReference type="Proteomes" id="UP000198304">
    <property type="component" value="Unassembled WGS sequence"/>
</dbReference>
<feature type="transmembrane region" description="Helical" evidence="6">
    <location>
        <begin position="18"/>
        <end position="38"/>
    </location>
</feature>
<dbReference type="PIRSF" id="PIRSF018968">
    <property type="entry name" value="ABC_permease_BceB"/>
    <property type="match status" value="1"/>
</dbReference>
<feature type="transmembrane region" description="Helical" evidence="6">
    <location>
        <begin position="626"/>
        <end position="650"/>
    </location>
</feature>
<reference evidence="8 9" key="1">
    <citation type="submission" date="2017-06" db="EMBL/GenBank/DDBJ databases">
        <authorList>
            <person name="Kim H.J."/>
            <person name="Triplett B.A."/>
        </authorList>
    </citation>
    <scope>NUCLEOTIDE SEQUENCE [LARGE SCALE GENOMIC DNA]</scope>
    <source>
        <strain evidence="8 9">SCA</strain>
    </source>
</reference>
<evidence type="ECO:0000313" key="9">
    <source>
        <dbReference type="Proteomes" id="UP000198304"/>
    </source>
</evidence>
<feature type="domain" description="ABC3 transporter permease C-terminal" evidence="7">
    <location>
        <begin position="60"/>
        <end position="178"/>
    </location>
</feature>
<keyword evidence="9" id="KW-1185">Reference proteome</keyword>
<dbReference type="OrthoDB" id="9781780at2"/>
<evidence type="ECO:0000256" key="5">
    <source>
        <dbReference type="ARBA" id="ARBA00023136"/>
    </source>
</evidence>
<feature type="transmembrane region" description="Helical" evidence="6">
    <location>
        <begin position="531"/>
        <end position="555"/>
    </location>
</feature>
<dbReference type="GO" id="GO:0055085">
    <property type="term" value="P:transmembrane transport"/>
    <property type="evidence" value="ECO:0007669"/>
    <property type="project" value="UniProtKB-UniRule"/>
</dbReference>
<dbReference type="InterPro" id="IPR003838">
    <property type="entry name" value="ABC3_permease_C"/>
</dbReference>
<accession>A0A239FIU0</accession>
<evidence type="ECO:0000313" key="8">
    <source>
        <dbReference type="EMBL" id="SNS56900.1"/>
    </source>
</evidence>
<dbReference type="Pfam" id="PF02687">
    <property type="entry name" value="FtsX"/>
    <property type="match status" value="1"/>
</dbReference>
<comment type="similarity">
    <text evidence="6">Belongs to the ABC-4 integral membrane protein family.</text>
</comment>
<feature type="transmembrane region" description="Helical" evidence="6">
    <location>
        <begin position="589"/>
        <end position="606"/>
    </location>
</feature>
<evidence type="ECO:0000256" key="6">
    <source>
        <dbReference type="PIRNR" id="PIRNR018968"/>
    </source>
</evidence>
<dbReference type="InterPro" id="IPR052536">
    <property type="entry name" value="ABC-4_Integral_Memb_Prot"/>
</dbReference>
<gene>
    <name evidence="8" type="ORF">SAMN05446037_101340</name>
</gene>
<feature type="transmembrane region" description="Helical" evidence="6">
    <location>
        <begin position="199"/>
        <end position="219"/>
    </location>
</feature>
<dbReference type="EMBL" id="FZOJ01000013">
    <property type="protein sequence ID" value="SNS56900.1"/>
    <property type="molecule type" value="Genomic_DNA"/>
</dbReference>
<evidence type="ECO:0000256" key="1">
    <source>
        <dbReference type="ARBA" id="ARBA00004651"/>
    </source>
</evidence>
<dbReference type="PANTHER" id="PTHR46795:SF3">
    <property type="entry name" value="ABC TRANSPORTER PERMEASE"/>
    <property type="match status" value="1"/>
</dbReference>
<dbReference type="InterPro" id="IPR027022">
    <property type="entry name" value="ABC_permease_BceB-typ"/>
</dbReference>
<keyword evidence="5 6" id="KW-0472">Membrane</keyword>
<dbReference type="GO" id="GO:0005886">
    <property type="term" value="C:plasma membrane"/>
    <property type="evidence" value="ECO:0007669"/>
    <property type="project" value="UniProtKB-SubCell"/>
</dbReference>
<keyword evidence="2 6" id="KW-1003">Cell membrane</keyword>
<feature type="transmembrane region" description="Helical" evidence="6">
    <location>
        <begin position="226"/>
        <end position="245"/>
    </location>
</feature>
<feature type="transmembrane region" description="Helical" evidence="6">
    <location>
        <begin position="58"/>
        <end position="76"/>
    </location>
</feature>
<evidence type="ECO:0000259" key="7">
    <source>
        <dbReference type="Pfam" id="PF02687"/>
    </source>
</evidence>
<feature type="transmembrane region" description="Helical" evidence="6">
    <location>
        <begin position="282"/>
        <end position="307"/>
    </location>
</feature>
<comment type="subcellular location">
    <subcellularLocation>
        <location evidence="1 6">Cell membrane</location>
        <topology evidence="1 6">Multi-pass membrane protein</topology>
    </subcellularLocation>
</comment>
<proteinExistence type="inferred from homology"/>
<evidence type="ECO:0000256" key="4">
    <source>
        <dbReference type="ARBA" id="ARBA00022989"/>
    </source>
</evidence>
<protein>
    <submittedName>
        <fullName evidence="8">Putative ABC transport system permease protein</fullName>
    </submittedName>
</protein>
<evidence type="ECO:0000256" key="2">
    <source>
        <dbReference type="ARBA" id="ARBA00022475"/>
    </source>
</evidence>
<dbReference type="AlphaFoldDB" id="A0A239FIU0"/>
<dbReference type="PANTHER" id="PTHR46795">
    <property type="entry name" value="ABC TRANSPORTER PERMEASE-RELATED-RELATED"/>
    <property type="match status" value="1"/>
</dbReference>
<name>A0A239FIU0_9FIRM</name>
<sequence length="660" mass="74422">MKLTTLALRNIKRNFSKYIMYFFSLSFSVFTVYSFLALMQNEQVVMAFTYDSRYRSMLMSFGIIIMVFVMFFLISSNNSFIKARKKEISTYALFGMTNGKIGKLLFLETMMVGFAALVMGIGAGIFFSKLTAMVLLEISLVAFTGDIAFSIDLKAIYITTIGFLAIFSFMGLSGLGVISRFQLVDLFKGDKLSEGKSEGSIILLIISLLLIGAGYYLAASNDPQRVVMAAIPILVLVIVGTYLFFWGGLPKVLHLIRRNKNNYYKGTNLIATSAFSHRMKSIASVMATIAVLSAVATTAIATGFTLYRNIEKNTYDIIGYDMYFYGGQEDVLEEVYDAFERHNIDLIESYTTDRYQTTPQMETLMVEGHEYLSSHKDYFRVYSQSVYNKLIFLSRSDSEAIQIHPGEGVYIYSFYGPSNISKSIEDAVVGQQLIFSNKEIKITSVLNSSTLSFGALHILVLNDSDFAALLQEGDISNVGESGEPYGQATVFQYKNPLQAHDLNRELDQILRGRVGSYRIAYNHYIESMETFGLVCFIGFFMSGVFMLMTASLLYFKQVMAAEEERHQYKMLRKIGMDSATEKRVIVKRLLPVFLIPLLLGITHSMFAMKAADTMVFSNMIPVDNSYFTVLAFSAVMYSVYGIVYGIFYFITKGQYTRILR</sequence>
<organism evidence="8 9">
    <name type="scientific">Anaerovirgula multivorans</name>
    <dbReference type="NCBI Taxonomy" id="312168"/>
    <lineage>
        <taxon>Bacteria</taxon>
        <taxon>Bacillati</taxon>
        <taxon>Bacillota</taxon>
        <taxon>Clostridia</taxon>
        <taxon>Peptostreptococcales</taxon>
        <taxon>Natronincolaceae</taxon>
        <taxon>Anaerovirgula</taxon>
    </lineage>
</organism>
<feature type="transmembrane region" description="Helical" evidence="6">
    <location>
        <begin position="104"/>
        <end position="126"/>
    </location>
</feature>